<dbReference type="Gene3D" id="1.20.58.1700">
    <property type="match status" value="1"/>
</dbReference>
<dbReference type="PATRIC" id="fig|1122247.3.peg.2795"/>
<reference evidence="3 4" key="1">
    <citation type="journal article" date="2012" name="J. Bacteriol.">
        <title>Genome sequence of Mycobacterium hassiacum DSM 44199, a rare source of heat-stable mycobacterial proteins.</title>
        <authorList>
            <person name="Tiago I."/>
            <person name="Maranha A."/>
            <person name="Mendes V."/>
            <person name="Alarico S."/>
            <person name="Moynihan P.J."/>
            <person name="Clarke A.J."/>
            <person name="Macedo-Ribeiro S."/>
            <person name="Pereira P.J."/>
            <person name="Empadinhas N."/>
        </authorList>
    </citation>
    <scope>NUCLEOTIDE SEQUENCE [LARGE SCALE GENOMIC DNA]</scope>
    <source>
        <strain evidence="4">DSM 44199 / CIP 105218 / JCM 12690 / 3849</strain>
    </source>
</reference>
<dbReference type="Gene3D" id="3.10.490.10">
    <property type="entry name" value="Gamma-glutamyl cyclotransferase-like"/>
    <property type="match status" value="1"/>
</dbReference>
<dbReference type="Pfam" id="PF21986">
    <property type="entry name" value="AH_C"/>
    <property type="match status" value="1"/>
</dbReference>
<dbReference type="InterPro" id="IPR000120">
    <property type="entry name" value="Amidase"/>
</dbReference>
<gene>
    <name evidence="3" type="primary">atzF</name>
    <name evidence="3" type="ORF">C731_2911</name>
</gene>
<organism evidence="3 4">
    <name type="scientific">Mycolicibacterium hassiacum (strain DSM 44199 / CIP 105218 / JCM 12690 / 3849)</name>
    <name type="common">Mycobacterium hassiacum</name>
    <dbReference type="NCBI Taxonomy" id="1122247"/>
    <lineage>
        <taxon>Bacteria</taxon>
        <taxon>Bacillati</taxon>
        <taxon>Actinomycetota</taxon>
        <taxon>Actinomycetes</taxon>
        <taxon>Mycobacteriales</taxon>
        <taxon>Mycobacteriaceae</taxon>
        <taxon>Mycolicibacterium</taxon>
    </lineage>
</organism>
<dbReference type="EC" id="3.5.1.54" evidence="3"/>
<evidence type="ECO:0000313" key="4">
    <source>
        <dbReference type="Proteomes" id="UP000006265"/>
    </source>
</evidence>
<dbReference type="PANTHER" id="PTHR11895">
    <property type="entry name" value="TRANSAMIDASE"/>
    <property type="match status" value="1"/>
</dbReference>
<dbReference type="Proteomes" id="UP000006265">
    <property type="component" value="Unassembled WGS sequence"/>
</dbReference>
<accession>K5BJG9</accession>
<protein>
    <submittedName>
        <fullName evidence="3">Allophanate hydrolase</fullName>
        <ecNumber evidence="3">3.5.1.54</ecNumber>
    </submittedName>
</protein>
<feature type="domain" description="Amidase" evidence="1">
    <location>
        <begin position="14"/>
        <end position="416"/>
    </location>
</feature>
<dbReference type="NCBIfam" id="TIGR02713">
    <property type="entry name" value="allophanate_hyd"/>
    <property type="match status" value="1"/>
</dbReference>
<sequence>MTAPSAVERVHAAYAAIDRVDRPEIWIALRPKADVFAEAAAIDAAVAAGSPLPLAGLVAAVKNNIDVAGIPTTAACPSYPAGPAVADAPAVARLRAAGAVIIGATNLDQFATGLVGTRSPYGAVRDARRPEYISGGSSSGSAVAVALGLADIALGTDTAGSGRVPAALQGIVGVKPTIGLVPTDGVVPACRSYDCVTVFARDLDTADAAMGVIAGGARPLPPDAPLAAPDRPRVAVPGELPALSTSWRDAFAAACDRMRAAGAELVEIDISAFLQAARLLYEGGLVAERHEAVGAFIDEHLPAGNPALDPTVARIISAAGRVSATTLLRDRVRLAELTATALARLDGCDALLLPTTTEHPTIAEVAADPVGVNSRLGTYTNFCNLMDLCAVAVPAGTTADGAQFGVTVVARTGADAVAAELARRVTVPADSVAEPGTAHVAPHDIPWPARITDTSRLLVVGAHLRGQPLAYQLEQRGARWCGPVDTAPLYRLADLRTEPPKPGLMRVGAGGTTIGGELWLLSTAMLGDFLAALPAPMALGPVTLADGSEAVGFACTPEAFAAGVDISHHRDWPGYLRRTRAGRPVTRDEVVRRCWRRTALAVPGRPLDDTTAVEWLQGDELYVDLRTPAGRPEVAAASLNELSRDDLLALCRQEAFAGQVLVDGDEWTWLREVDLHPPGPLPDRGRLHRAGEVVVETGIGRDYHEDWVADPPDADTAHVELSLSDPDGRRGMLLRVGSRFGYVRGRAPHTEPGRPLPEAVEADPERARSLFDLEISLGTVEAGRWRITRSTLPFRIGDDLAPEFGAETVSVAGRAADGRAVRHRWTVTHDHCNQLLSR</sequence>
<dbReference type="AlphaFoldDB" id="K5BJG9"/>
<name>K5BJG9_MYCHD</name>
<keyword evidence="4" id="KW-1185">Reference proteome</keyword>
<evidence type="ECO:0000259" key="1">
    <source>
        <dbReference type="Pfam" id="PF01425"/>
    </source>
</evidence>
<dbReference type="RefSeq" id="WP_005628741.1">
    <property type="nucleotide sequence ID" value="NZ_AMRA01000081.1"/>
</dbReference>
<evidence type="ECO:0000313" key="3">
    <source>
        <dbReference type="EMBL" id="EKF23094.1"/>
    </source>
</evidence>
<dbReference type="Gene3D" id="3.90.1300.10">
    <property type="entry name" value="Amidase signature (AS) domain"/>
    <property type="match status" value="1"/>
</dbReference>
<dbReference type="OrthoDB" id="182039at2"/>
<proteinExistence type="predicted"/>
<dbReference type="InterPro" id="IPR014085">
    <property type="entry name" value="Allophanate_hydrolase"/>
</dbReference>
<evidence type="ECO:0000259" key="2">
    <source>
        <dbReference type="Pfam" id="PF21986"/>
    </source>
</evidence>
<dbReference type="InterPro" id="IPR036928">
    <property type="entry name" value="AS_sf"/>
</dbReference>
<comment type="caution">
    <text evidence="3">The sequence shown here is derived from an EMBL/GenBank/DDBJ whole genome shotgun (WGS) entry which is preliminary data.</text>
</comment>
<dbReference type="Pfam" id="PF01425">
    <property type="entry name" value="Amidase"/>
    <property type="match status" value="1"/>
</dbReference>
<dbReference type="SUPFAM" id="SSF75304">
    <property type="entry name" value="Amidase signature (AS) enzymes"/>
    <property type="match status" value="1"/>
</dbReference>
<dbReference type="InterPro" id="IPR053844">
    <property type="entry name" value="AH_C"/>
</dbReference>
<feature type="domain" description="Allophanate hydrolase C-terminal" evidence="2">
    <location>
        <begin position="456"/>
        <end position="576"/>
    </location>
</feature>
<dbReference type="NCBIfam" id="NF006043">
    <property type="entry name" value="PRK08186.1"/>
    <property type="match status" value="1"/>
</dbReference>
<keyword evidence="3" id="KW-0378">Hydrolase</keyword>
<dbReference type="eggNOG" id="COG0154">
    <property type="taxonomic scope" value="Bacteria"/>
</dbReference>
<dbReference type="STRING" id="1122247.GCA_000379865_02522"/>
<dbReference type="GO" id="GO:0004039">
    <property type="term" value="F:allophanate hydrolase activity"/>
    <property type="evidence" value="ECO:0007669"/>
    <property type="project" value="UniProtKB-EC"/>
</dbReference>
<dbReference type="InterPro" id="IPR023631">
    <property type="entry name" value="Amidase_dom"/>
</dbReference>
<dbReference type="EMBL" id="AMRA01000081">
    <property type="protein sequence ID" value="EKF23094.1"/>
    <property type="molecule type" value="Genomic_DNA"/>
</dbReference>
<dbReference type="PANTHER" id="PTHR11895:SF169">
    <property type="entry name" value="GLUTAMYL-TRNA(GLN) AMIDOTRANSFERASE"/>
    <property type="match status" value="1"/>
</dbReference>